<dbReference type="InterPro" id="IPR024687">
    <property type="entry name" value="MMS19_C"/>
</dbReference>
<feature type="transmembrane region" description="Helical" evidence="6">
    <location>
        <begin position="20"/>
        <end position="37"/>
    </location>
</feature>
<reference evidence="9" key="1">
    <citation type="journal article" date="2023" name="Mol. Biol. Evol.">
        <title>Third-Generation Sequencing Reveals the Adaptive Role of the Epigenome in Three Deep-Sea Polychaetes.</title>
        <authorList>
            <person name="Perez M."/>
            <person name="Aroh O."/>
            <person name="Sun Y."/>
            <person name="Lan Y."/>
            <person name="Juniper S.K."/>
            <person name="Young C.R."/>
            <person name="Angers B."/>
            <person name="Qian P.Y."/>
        </authorList>
    </citation>
    <scope>NUCLEOTIDE SEQUENCE</scope>
    <source>
        <strain evidence="9">R07B-5</strain>
    </source>
</reference>
<dbReference type="GO" id="GO:0006281">
    <property type="term" value="P:DNA repair"/>
    <property type="evidence" value="ECO:0007669"/>
    <property type="project" value="UniProtKB-UniRule"/>
</dbReference>
<name>A0AAD9K928_RIDPI</name>
<evidence type="ECO:0000256" key="4">
    <source>
        <dbReference type="ARBA" id="ARBA00023242"/>
    </source>
</evidence>
<comment type="caution">
    <text evidence="9">The sequence shown here is derived from an EMBL/GenBank/DDBJ whole genome shotgun (WGS) entry which is preliminary data.</text>
</comment>
<keyword evidence="6" id="KW-0472">Membrane</keyword>
<keyword evidence="5" id="KW-0227">DNA damage</keyword>
<keyword evidence="6" id="KW-0812">Transmembrane</keyword>
<dbReference type="EMBL" id="JAODUO010001283">
    <property type="protein sequence ID" value="KAK2167254.1"/>
    <property type="molecule type" value="Genomic_DNA"/>
</dbReference>
<organism evidence="9 10">
    <name type="scientific">Ridgeia piscesae</name>
    <name type="common">Tubeworm</name>
    <dbReference type="NCBI Taxonomy" id="27915"/>
    <lineage>
        <taxon>Eukaryota</taxon>
        <taxon>Metazoa</taxon>
        <taxon>Spiralia</taxon>
        <taxon>Lophotrochozoa</taxon>
        <taxon>Annelida</taxon>
        <taxon>Polychaeta</taxon>
        <taxon>Sedentaria</taxon>
        <taxon>Canalipalpata</taxon>
        <taxon>Sabellida</taxon>
        <taxon>Siboglinidae</taxon>
        <taxon>Ridgeia</taxon>
    </lineage>
</organism>
<dbReference type="SUPFAM" id="SSF48371">
    <property type="entry name" value="ARM repeat"/>
    <property type="match status" value="2"/>
</dbReference>
<evidence type="ECO:0000256" key="5">
    <source>
        <dbReference type="RuleBase" id="RU367072"/>
    </source>
</evidence>
<dbReference type="GO" id="GO:0005819">
    <property type="term" value="C:spindle"/>
    <property type="evidence" value="ECO:0007669"/>
    <property type="project" value="UniProtKB-SubCell"/>
</dbReference>
<keyword evidence="10" id="KW-1185">Reference proteome</keyword>
<comment type="subcellular location">
    <subcellularLocation>
        <location evidence="5">Cytoplasm</location>
        <location evidence="5">Cytoskeleton</location>
        <location evidence="5">Spindle</location>
    </subcellularLocation>
    <subcellularLocation>
        <location evidence="1 5">Nucleus</location>
    </subcellularLocation>
</comment>
<evidence type="ECO:0000259" key="7">
    <source>
        <dbReference type="Pfam" id="PF12460"/>
    </source>
</evidence>
<dbReference type="AlphaFoldDB" id="A0AAD9K928"/>
<dbReference type="InterPro" id="IPR029240">
    <property type="entry name" value="MMS19_N"/>
</dbReference>
<sequence length="943" mass="105019">MSFRHCQKRNLRKQKVGLPCHCYVYDCIVALLLAFYIDRLKDHHAVTPHVLRGIAVLGRHQLLSGDGVATILHNLNSEVHAQSLTAGDRRHMYSLVTFFLQQRLTDIQPLGADFVCGFIQMMDGEKDPLNLMLAFQSVRIIAQNLQLGVFAEELFEVVACYFPIEYKPTPTATETVDQEELRRRLRQCLTATSKFSEYCLPLILEKLTSSVTSAKIESLHVLTAGAEVFGTEGLREFHGSLWSCIRREIFSAVNDTLNRAAECALTSMVTALSNDITEKKNLSEFEEFIGRVFEDTIRHLREPTQQMIGASTEVLLAVAQGSHYACQKVIGRVVPLLLEQFHSSQQTAQKKGALEVLLQHIKICGVTWQDRKDESPLAAYRDSIFTIFVSLLCGATVELRLLALSGLAQLVGTPNMVVDTERPLVAEHFVRTLLGDRNPTVRDEAVKALASMAALCPFVVRDTAQEMIVPHLNHEPKHEDESHDGEPLVTHEFLLKALATVSVEHVHVAVETTSTFVQHLERLLAENSTLDGALHEAEVTCQCLHQATSACVTDSSIAQNLCANLLTKCVGILVHGALVDSSGNKRLVTNSSIVELLSSVVRTIVQNLDADGAEEVMSLMVEMFIDSNLDWLNNAAATCPVKFEPLQAHIPRQSELIERLLAIATQCCHLVSSISAAKCIGGIINKMSAGRDLDTLVQTICVSVTSRMEPSSVTPEQRGQAVTLWTWCTKALVLRSHPQQTLFAEKIGWKTHSCARLPLKHFPGCSSESHDILSSAMHADIKIMYRQRFFLTTLPKLVQCFHQVDSDQKQYHLAALSSLLKFMPKQVLIAELPPLLPLLVQSLNSQQVAVWLSTLSTLSDLIAEMPDIFSRHIDDFLPRLLDLTQYRPDMTVRISALKCLAQFTTLPEHVILPQQDRVTRHLVSALDDHKRLVRKAAVDTRTK</sequence>
<dbReference type="PANTHER" id="PTHR12891">
    <property type="entry name" value="DNA REPAIR/TRANSCRIPTION PROTEIN MET18/MMS19"/>
    <property type="match status" value="1"/>
</dbReference>
<comment type="similarity">
    <text evidence="2 5">Belongs to the MET18/MMS19 family.</text>
</comment>
<gene>
    <name evidence="9" type="ORF">NP493_1283g00006</name>
</gene>
<dbReference type="Gene3D" id="1.25.10.10">
    <property type="entry name" value="Leucine-rich Repeat Variant"/>
    <property type="match status" value="2"/>
</dbReference>
<proteinExistence type="inferred from homology"/>
<dbReference type="PANTHER" id="PTHR12891:SF0">
    <property type="entry name" value="MMS19 NUCLEOTIDE EXCISION REPAIR PROTEIN HOMOLOG"/>
    <property type="match status" value="1"/>
</dbReference>
<keyword evidence="3" id="KW-0677">Repeat</keyword>
<dbReference type="GO" id="GO:0097361">
    <property type="term" value="C:cytosolic [4Fe-4S] assembly targeting complex"/>
    <property type="evidence" value="ECO:0007669"/>
    <property type="project" value="UniProtKB-UniRule"/>
</dbReference>
<keyword evidence="5" id="KW-0234">DNA repair</keyword>
<dbReference type="Pfam" id="PF12460">
    <property type="entry name" value="MMS19_C"/>
    <property type="match status" value="1"/>
</dbReference>
<evidence type="ECO:0000313" key="10">
    <source>
        <dbReference type="Proteomes" id="UP001209878"/>
    </source>
</evidence>
<dbReference type="InterPro" id="IPR039920">
    <property type="entry name" value="MMS19"/>
</dbReference>
<dbReference type="Pfam" id="PF14500">
    <property type="entry name" value="MMS19_N"/>
    <property type="match status" value="1"/>
</dbReference>
<accession>A0AAD9K928</accession>
<protein>
    <recommendedName>
        <fullName evidence="5">MMS19 nucleotide excision repair protein</fullName>
    </recommendedName>
</protein>
<feature type="domain" description="MMS19 C-terminal" evidence="7">
    <location>
        <begin position="495"/>
        <end position="903"/>
    </location>
</feature>
<keyword evidence="5" id="KW-0963">Cytoplasm</keyword>
<comment type="subunit">
    <text evidence="5">Component of the CIA complex.</text>
</comment>
<evidence type="ECO:0000259" key="8">
    <source>
        <dbReference type="Pfam" id="PF14500"/>
    </source>
</evidence>
<keyword evidence="5" id="KW-0206">Cytoskeleton</keyword>
<dbReference type="GO" id="GO:0016226">
    <property type="term" value="P:iron-sulfur cluster assembly"/>
    <property type="evidence" value="ECO:0007669"/>
    <property type="project" value="UniProtKB-UniRule"/>
</dbReference>
<comment type="function">
    <text evidence="5">Key component of the cytosolic iron-sulfur protein assembly (CIA) complex, a multiprotein complex that mediates the incorporation of iron-sulfur cluster into apoproteins specifically involved in DNA metabolism and genomic integrity. In the CIA complex, MMS19 acts as an adapter between early-acting CIA components and a subset of cellular target iron-sulfur proteins.</text>
</comment>
<evidence type="ECO:0000256" key="2">
    <source>
        <dbReference type="ARBA" id="ARBA00009340"/>
    </source>
</evidence>
<dbReference type="GO" id="GO:0005634">
    <property type="term" value="C:nucleus"/>
    <property type="evidence" value="ECO:0007669"/>
    <property type="project" value="UniProtKB-SubCell"/>
</dbReference>
<evidence type="ECO:0000256" key="6">
    <source>
        <dbReference type="SAM" id="Phobius"/>
    </source>
</evidence>
<feature type="domain" description="MMS19 N-terminal" evidence="8">
    <location>
        <begin position="29"/>
        <end position="250"/>
    </location>
</feature>
<dbReference type="InterPro" id="IPR016024">
    <property type="entry name" value="ARM-type_fold"/>
</dbReference>
<keyword evidence="6" id="KW-1133">Transmembrane helix</keyword>
<evidence type="ECO:0000313" key="9">
    <source>
        <dbReference type="EMBL" id="KAK2167254.1"/>
    </source>
</evidence>
<keyword evidence="4 5" id="KW-0539">Nucleus</keyword>
<evidence type="ECO:0000256" key="3">
    <source>
        <dbReference type="ARBA" id="ARBA00022737"/>
    </source>
</evidence>
<evidence type="ECO:0000256" key="1">
    <source>
        <dbReference type="ARBA" id="ARBA00004123"/>
    </source>
</evidence>
<dbReference type="Proteomes" id="UP001209878">
    <property type="component" value="Unassembled WGS sequence"/>
</dbReference>
<dbReference type="GO" id="GO:0051604">
    <property type="term" value="P:protein maturation"/>
    <property type="evidence" value="ECO:0007669"/>
    <property type="project" value="UniProtKB-UniRule"/>
</dbReference>
<dbReference type="InterPro" id="IPR011989">
    <property type="entry name" value="ARM-like"/>
</dbReference>